<dbReference type="RefSeq" id="WP_425550068.1">
    <property type="nucleotide sequence ID" value="NZ_BAABHO010000023.1"/>
</dbReference>
<proteinExistence type="predicted"/>
<protein>
    <submittedName>
        <fullName evidence="2">CbtB-domain containing protein</fullName>
    </submittedName>
</protein>
<evidence type="ECO:0000313" key="3">
    <source>
        <dbReference type="Proteomes" id="UP001500928"/>
    </source>
</evidence>
<evidence type="ECO:0000313" key="2">
    <source>
        <dbReference type="EMBL" id="GAA4792883.1"/>
    </source>
</evidence>
<dbReference type="InterPro" id="IPR012667">
    <property type="entry name" value="CbtB_put"/>
</dbReference>
<sequence>MTTAGAVARARATAIPTSATLPWLLSALLVGLALYYLVGIDEGAVSVFGDTSYVHELVHDARHFLGFPCH</sequence>
<organism evidence="2 3">
    <name type="scientific">Actinomycetospora chlora</name>
    <dbReference type="NCBI Taxonomy" id="663608"/>
    <lineage>
        <taxon>Bacteria</taxon>
        <taxon>Bacillati</taxon>
        <taxon>Actinomycetota</taxon>
        <taxon>Actinomycetes</taxon>
        <taxon>Pseudonocardiales</taxon>
        <taxon>Pseudonocardiaceae</taxon>
        <taxon>Actinomycetospora</taxon>
    </lineage>
</organism>
<dbReference type="EMBL" id="BAABHO010000023">
    <property type="protein sequence ID" value="GAA4792883.1"/>
    <property type="molecule type" value="Genomic_DNA"/>
</dbReference>
<evidence type="ECO:0000256" key="1">
    <source>
        <dbReference type="SAM" id="Phobius"/>
    </source>
</evidence>
<dbReference type="Proteomes" id="UP001500928">
    <property type="component" value="Unassembled WGS sequence"/>
</dbReference>
<keyword evidence="1" id="KW-1133">Transmembrane helix</keyword>
<feature type="transmembrane region" description="Helical" evidence="1">
    <location>
        <begin position="20"/>
        <end position="38"/>
    </location>
</feature>
<keyword evidence="1" id="KW-0812">Transmembrane</keyword>
<keyword evidence="1" id="KW-0472">Membrane</keyword>
<name>A0ABP9BAJ2_9PSEU</name>
<dbReference type="Pfam" id="PF09489">
    <property type="entry name" value="CbtB"/>
    <property type="match status" value="1"/>
</dbReference>
<comment type="caution">
    <text evidence="2">The sequence shown here is derived from an EMBL/GenBank/DDBJ whole genome shotgun (WGS) entry which is preliminary data.</text>
</comment>
<accession>A0ABP9BAJ2</accession>
<reference evidence="3" key="1">
    <citation type="journal article" date="2019" name="Int. J. Syst. Evol. Microbiol.">
        <title>The Global Catalogue of Microorganisms (GCM) 10K type strain sequencing project: providing services to taxonomists for standard genome sequencing and annotation.</title>
        <authorList>
            <consortium name="The Broad Institute Genomics Platform"/>
            <consortium name="The Broad Institute Genome Sequencing Center for Infectious Disease"/>
            <person name="Wu L."/>
            <person name="Ma J."/>
        </authorList>
    </citation>
    <scope>NUCLEOTIDE SEQUENCE [LARGE SCALE GENOMIC DNA]</scope>
    <source>
        <strain evidence="3">JCM 17979</strain>
    </source>
</reference>
<gene>
    <name evidence="2" type="ORF">GCM10023200_30570</name>
</gene>
<keyword evidence="3" id="KW-1185">Reference proteome</keyword>